<organism evidence="1 2">
    <name type="scientific">Rhabditophanes sp. KR3021</name>
    <dbReference type="NCBI Taxonomy" id="114890"/>
    <lineage>
        <taxon>Eukaryota</taxon>
        <taxon>Metazoa</taxon>
        <taxon>Ecdysozoa</taxon>
        <taxon>Nematoda</taxon>
        <taxon>Chromadorea</taxon>
        <taxon>Rhabditida</taxon>
        <taxon>Tylenchina</taxon>
        <taxon>Panagrolaimomorpha</taxon>
        <taxon>Strongyloidoidea</taxon>
        <taxon>Alloionematidae</taxon>
        <taxon>Rhabditophanes</taxon>
    </lineage>
</organism>
<dbReference type="Proteomes" id="UP000095286">
    <property type="component" value="Unplaced"/>
</dbReference>
<protein>
    <submittedName>
        <fullName evidence="2">DUF4371 domain-containing protein</fullName>
    </submittedName>
</protein>
<evidence type="ECO:0000313" key="2">
    <source>
        <dbReference type="WBParaSite" id="RSKR_0001097800.1"/>
    </source>
</evidence>
<reference evidence="2" key="1">
    <citation type="submission" date="2016-11" db="UniProtKB">
        <authorList>
            <consortium name="WormBaseParasite"/>
        </authorList>
    </citation>
    <scope>IDENTIFICATION</scope>
    <source>
        <strain evidence="2">KR3021</strain>
    </source>
</reference>
<sequence length="129" mass="14528">MFRLNFTKGIHQGLSIVASEMNLNHTGSYKDLVQKEDAAHQKRLQQEMNAVCQRLAKGKELQERLLSLIEDFNCERHFGKGTDHSEASKESLTKAYNVLTGSKKVVGEVHGRRCSEIMSDGLLNILPLM</sequence>
<evidence type="ECO:0000313" key="1">
    <source>
        <dbReference type="Proteomes" id="UP000095286"/>
    </source>
</evidence>
<dbReference type="WBParaSite" id="RSKR_0001097800.1">
    <property type="protein sequence ID" value="RSKR_0001097800.1"/>
    <property type="gene ID" value="RSKR_0001097800"/>
</dbReference>
<proteinExistence type="predicted"/>
<accession>A0AC35UFA6</accession>
<name>A0AC35UFA6_9BILA</name>